<dbReference type="Pfam" id="PF01872">
    <property type="entry name" value="RibD_C"/>
    <property type="match status" value="1"/>
</dbReference>
<evidence type="ECO:0000256" key="9">
    <source>
        <dbReference type="ARBA" id="ARBA00022857"/>
    </source>
</evidence>
<gene>
    <name evidence="17" type="primary">ribD</name>
    <name evidence="17" type="ORF">QUG98_09870</name>
</gene>
<evidence type="ECO:0000256" key="15">
    <source>
        <dbReference type="SAM" id="MobiDB-lite"/>
    </source>
</evidence>
<keyword evidence="11" id="KW-0511">Multifunctional enzyme</keyword>
<keyword evidence="10 14" id="KW-0560">Oxidoreductase</keyword>
<keyword evidence="14 17" id="KW-0378">Hydrolase</keyword>
<dbReference type="Pfam" id="PF00383">
    <property type="entry name" value="dCMP_cyt_deam_1"/>
    <property type="match status" value="1"/>
</dbReference>
<evidence type="ECO:0000256" key="11">
    <source>
        <dbReference type="ARBA" id="ARBA00023268"/>
    </source>
</evidence>
<dbReference type="InterPro" id="IPR004794">
    <property type="entry name" value="Eubact_RibD"/>
</dbReference>
<name>A0ABT7TGN6_9MICO</name>
<dbReference type="InterPro" id="IPR002734">
    <property type="entry name" value="RibDG_C"/>
</dbReference>
<comment type="cofactor">
    <cofactor evidence="14">
        <name>Zn(2+)</name>
        <dbReference type="ChEBI" id="CHEBI:29105"/>
    </cofactor>
    <text evidence="14">Binds 1 zinc ion.</text>
</comment>
<evidence type="ECO:0000256" key="3">
    <source>
        <dbReference type="ARBA" id="ARBA00004910"/>
    </source>
</evidence>
<sequence length="367" mass="37485">MRRALELAALGPAVGDHARVGAVLLSPAGDVLAEGWHKGAGTPHAEVDAMAKVPVGQLRGATAVVTLEPCNHVGRTGPCALALLEAGVGRVVYAVDDPGEQASGGAERLRAAGVDVVSGVLADEAEAFLERWLLSVRAGRPWVTVKWASSLDGRAAAADGTSKWITGAAARQHVHEQRAAHDAILVGTGTVLADDPSLTARGDAGELLADQPLPVVVGDRPVPDDAAVRRHPRGLLTLPGHDLAASLHTLRDHGVHSVLVEGGPTVASALVAAGLVDEVLVYLAPVLLGGPRTAIGDVGVGSIGDRRQLDITSTTSLGPDLLVRARPHRVRTGTVRPDDAATTTTATTPTVAAAGTADQAQNDRSTP</sequence>
<dbReference type="PIRSF" id="PIRSF006769">
    <property type="entry name" value="RibD"/>
    <property type="match status" value="1"/>
</dbReference>
<evidence type="ECO:0000313" key="18">
    <source>
        <dbReference type="Proteomes" id="UP001235720"/>
    </source>
</evidence>
<comment type="pathway">
    <text evidence="3 14">Cofactor biosynthesis; riboflavin biosynthesis; 5-amino-6-(D-ribitylamino)uracil from GTP: step 3/4.</text>
</comment>
<keyword evidence="7 14" id="KW-0479">Metal-binding</keyword>
<evidence type="ECO:0000259" key="16">
    <source>
        <dbReference type="PROSITE" id="PS51747"/>
    </source>
</evidence>
<dbReference type="PROSITE" id="PS00903">
    <property type="entry name" value="CYT_DCMP_DEAMINASES_1"/>
    <property type="match status" value="1"/>
</dbReference>
<dbReference type="Gene3D" id="3.40.140.10">
    <property type="entry name" value="Cytidine Deaminase, domain 2"/>
    <property type="match status" value="1"/>
</dbReference>
<dbReference type="GO" id="GO:0008835">
    <property type="term" value="F:diaminohydroxyphosphoribosylaminopyrimidine deaminase activity"/>
    <property type="evidence" value="ECO:0007669"/>
    <property type="project" value="UniProtKB-EC"/>
</dbReference>
<accession>A0ABT7TGN6</accession>
<evidence type="ECO:0000256" key="5">
    <source>
        <dbReference type="ARBA" id="ARBA00007417"/>
    </source>
</evidence>
<dbReference type="PANTHER" id="PTHR38011:SF7">
    <property type="entry name" value="2,5-DIAMINO-6-RIBOSYLAMINO-4(3H)-PYRIMIDINONE 5'-PHOSPHATE REDUCTASE"/>
    <property type="match status" value="1"/>
</dbReference>
<dbReference type="Proteomes" id="UP001235720">
    <property type="component" value="Unassembled WGS sequence"/>
</dbReference>
<evidence type="ECO:0000256" key="14">
    <source>
        <dbReference type="PIRNR" id="PIRNR006769"/>
    </source>
</evidence>
<evidence type="ECO:0000256" key="2">
    <source>
        <dbReference type="ARBA" id="ARBA00004882"/>
    </source>
</evidence>
<feature type="region of interest" description="Disordered" evidence="15">
    <location>
        <begin position="328"/>
        <end position="367"/>
    </location>
</feature>
<protein>
    <recommendedName>
        <fullName evidence="14">Riboflavin biosynthesis protein RibD</fullName>
    </recommendedName>
    <domain>
        <recommendedName>
            <fullName evidence="14">Diaminohydroxyphosphoribosylaminopyrimidine deaminase</fullName>
            <shortName evidence="14">DRAP deaminase</shortName>
            <ecNumber evidence="14">3.5.4.26</ecNumber>
        </recommendedName>
        <alternativeName>
            <fullName evidence="14">Riboflavin-specific deaminase</fullName>
        </alternativeName>
    </domain>
    <domain>
        <recommendedName>
            <fullName evidence="14">5-amino-6-(5-phosphoribosylamino)uracil reductase</fullName>
            <ecNumber evidence="14">1.1.1.193</ecNumber>
        </recommendedName>
        <alternativeName>
            <fullName evidence="14">HTP reductase</fullName>
        </alternativeName>
    </domain>
</protein>
<evidence type="ECO:0000256" key="12">
    <source>
        <dbReference type="ARBA" id="ARBA00049861"/>
    </source>
</evidence>
<dbReference type="PROSITE" id="PS51747">
    <property type="entry name" value="CYT_DCMP_DEAMINASES_2"/>
    <property type="match status" value="1"/>
</dbReference>
<dbReference type="InterPro" id="IPR024072">
    <property type="entry name" value="DHFR-like_dom_sf"/>
</dbReference>
<dbReference type="InterPro" id="IPR016192">
    <property type="entry name" value="APOBEC/CMP_deaminase_Zn-bd"/>
</dbReference>
<keyword evidence="8 14" id="KW-0862">Zinc</keyword>
<comment type="catalytic activity">
    <reaction evidence="13 14">
        <text>2,5-diamino-6-hydroxy-4-(5-phosphoribosylamino)-pyrimidine + H2O + H(+) = 5-amino-6-(5-phospho-D-ribosylamino)uracil + NH4(+)</text>
        <dbReference type="Rhea" id="RHEA:21868"/>
        <dbReference type="ChEBI" id="CHEBI:15377"/>
        <dbReference type="ChEBI" id="CHEBI:15378"/>
        <dbReference type="ChEBI" id="CHEBI:28938"/>
        <dbReference type="ChEBI" id="CHEBI:58453"/>
        <dbReference type="ChEBI" id="CHEBI:58614"/>
        <dbReference type="EC" id="3.5.4.26"/>
    </reaction>
</comment>
<evidence type="ECO:0000256" key="13">
    <source>
        <dbReference type="ARBA" id="ARBA00049886"/>
    </source>
</evidence>
<comment type="caution">
    <text evidence="17">The sequence shown here is derived from an EMBL/GenBank/DDBJ whole genome shotgun (WGS) entry which is preliminary data.</text>
</comment>
<comment type="pathway">
    <text evidence="2 14">Cofactor biosynthesis; riboflavin biosynthesis; 5-amino-6-(D-ribitylamino)uracil from GTP: step 2/4.</text>
</comment>
<evidence type="ECO:0000256" key="7">
    <source>
        <dbReference type="ARBA" id="ARBA00022723"/>
    </source>
</evidence>
<dbReference type="RefSeq" id="WP_289470499.1">
    <property type="nucleotide sequence ID" value="NZ_JAUCMM010000006.1"/>
</dbReference>
<evidence type="ECO:0000256" key="10">
    <source>
        <dbReference type="ARBA" id="ARBA00023002"/>
    </source>
</evidence>
<dbReference type="EC" id="1.1.1.193" evidence="14"/>
<dbReference type="InterPro" id="IPR016193">
    <property type="entry name" value="Cytidine_deaminase-like"/>
</dbReference>
<evidence type="ECO:0000256" key="6">
    <source>
        <dbReference type="ARBA" id="ARBA00022619"/>
    </source>
</evidence>
<evidence type="ECO:0000256" key="1">
    <source>
        <dbReference type="ARBA" id="ARBA00002151"/>
    </source>
</evidence>
<evidence type="ECO:0000256" key="4">
    <source>
        <dbReference type="ARBA" id="ARBA00005259"/>
    </source>
</evidence>
<feature type="compositionally biased region" description="Polar residues" evidence="15">
    <location>
        <begin position="358"/>
        <end position="367"/>
    </location>
</feature>
<comment type="catalytic activity">
    <reaction evidence="12 14">
        <text>5-amino-6-(5-phospho-D-ribitylamino)uracil + NADP(+) = 5-amino-6-(5-phospho-D-ribosylamino)uracil + NADPH + H(+)</text>
        <dbReference type="Rhea" id="RHEA:17845"/>
        <dbReference type="ChEBI" id="CHEBI:15378"/>
        <dbReference type="ChEBI" id="CHEBI:57783"/>
        <dbReference type="ChEBI" id="CHEBI:58349"/>
        <dbReference type="ChEBI" id="CHEBI:58421"/>
        <dbReference type="ChEBI" id="CHEBI:58453"/>
        <dbReference type="EC" id="1.1.1.193"/>
    </reaction>
</comment>
<dbReference type="PANTHER" id="PTHR38011">
    <property type="entry name" value="DIHYDROFOLATE REDUCTASE FAMILY PROTEIN (AFU_ORTHOLOGUE AFUA_8G06820)"/>
    <property type="match status" value="1"/>
</dbReference>
<keyword evidence="6 14" id="KW-0686">Riboflavin biosynthesis</keyword>
<feature type="domain" description="CMP/dCMP-type deaminase" evidence="16">
    <location>
        <begin position="1"/>
        <end position="117"/>
    </location>
</feature>
<dbReference type="Gene3D" id="3.40.430.10">
    <property type="entry name" value="Dihydrofolate Reductase, subunit A"/>
    <property type="match status" value="2"/>
</dbReference>
<keyword evidence="9 14" id="KW-0521">NADP</keyword>
<feature type="compositionally biased region" description="Low complexity" evidence="15">
    <location>
        <begin position="340"/>
        <end position="357"/>
    </location>
</feature>
<reference evidence="17 18" key="1">
    <citation type="submission" date="2023-06" db="EMBL/GenBank/DDBJ databases">
        <authorList>
            <person name="Feng G."/>
            <person name="Li J."/>
            <person name="Zhu H."/>
        </authorList>
    </citation>
    <scope>NUCLEOTIDE SEQUENCE [LARGE SCALE GENOMIC DNA]</scope>
    <source>
        <strain evidence="17 18">RHCJP20</strain>
    </source>
</reference>
<dbReference type="SUPFAM" id="SSF53597">
    <property type="entry name" value="Dihydrofolate reductase-like"/>
    <property type="match status" value="1"/>
</dbReference>
<dbReference type="EMBL" id="JAUCMM010000006">
    <property type="protein sequence ID" value="MDM7888758.1"/>
    <property type="molecule type" value="Genomic_DNA"/>
</dbReference>
<proteinExistence type="inferred from homology"/>
<dbReference type="NCBIfam" id="TIGR00326">
    <property type="entry name" value="eubact_ribD"/>
    <property type="match status" value="1"/>
</dbReference>
<dbReference type="CDD" id="cd01284">
    <property type="entry name" value="Riboflavin_deaminase-reductase"/>
    <property type="match status" value="1"/>
</dbReference>
<keyword evidence="18" id="KW-1185">Reference proteome</keyword>
<dbReference type="SUPFAM" id="SSF53927">
    <property type="entry name" value="Cytidine deaminase-like"/>
    <property type="match status" value="1"/>
</dbReference>
<organism evidence="17 18">
    <name type="scientific">Curtobacterium subtropicum</name>
    <dbReference type="NCBI Taxonomy" id="3055138"/>
    <lineage>
        <taxon>Bacteria</taxon>
        <taxon>Bacillati</taxon>
        <taxon>Actinomycetota</taxon>
        <taxon>Actinomycetes</taxon>
        <taxon>Micrococcales</taxon>
        <taxon>Microbacteriaceae</taxon>
        <taxon>Curtobacterium</taxon>
    </lineage>
</organism>
<dbReference type="InterPro" id="IPR050765">
    <property type="entry name" value="Riboflavin_Biosynth_HTPR"/>
</dbReference>
<comment type="similarity">
    <text evidence="4 14">In the N-terminal section; belongs to the cytidine and deoxycytidylate deaminase family.</text>
</comment>
<comment type="similarity">
    <text evidence="5 14">In the C-terminal section; belongs to the HTP reductase family.</text>
</comment>
<dbReference type="InterPro" id="IPR002125">
    <property type="entry name" value="CMP_dCMP_dom"/>
</dbReference>
<dbReference type="GO" id="GO:0008703">
    <property type="term" value="F:5-amino-6-(5-phosphoribosylamino)uracil reductase activity"/>
    <property type="evidence" value="ECO:0007669"/>
    <property type="project" value="UniProtKB-EC"/>
</dbReference>
<dbReference type="EC" id="3.5.4.26" evidence="14"/>
<evidence type="ECO:0000256" key="8">
    <source>
        <dbReference type="ARBA" id="ARBA00022833"/>
    </source>
</evidence>
<comment type="function">
    <text evidence="1 14">Converts 2,5-diamino-6-(ribosylamino)-4(3h)-pyrimidinone 5'-phosphate into 5-amino-6-(ribosylamino)-2,4(1h,3h)-pyrimidinedione 5'-phosphate.</text>
</comment>
<evidence type="ECO:0000313" key="17">
    <source>
        <dbReference type="EMBL" id="MDM7888758.1"/>
    </source>
</evidence>